<protein>
    <submittedName>
        <fullName evidence="1">Uncharacterized protein</fullName>
    </submittedName>
</protein>
<gene>
    <name evidence="1" type="ORF">LCGC14_0778980</name>
</gene>
<reference evidence="1" key="1">
    <citation type="journal article" date="2015" name="Nature">
        <title>Complex archaea that bridge the gap between prokaryotes and eukaryotes.</title>
        <authorList>
            <person name="Spang A."/>
            <person name="Saw J.H."/>
            <person name="Jorgensen S.L."/>
            <person name="Zaremba-Niedzwiedzka K."/>
            <person name="Martijn J."/>
            <person name="Lind A.E."/>
            <person name="van Eijk R."/>
            <person name="Schleper C."/>
            <person name="Guy L."/>
            <person name="Ettema T.J."/>
        </authorList>
    </citation>
    <scope>NUCLEOTIDE SEQUENCE</scope>
</reference>
<name>A0A0F9Q0A3_9ZZZZ</name>
<proteinExistence type="predicted"/>
<organism evidence="1">
    <name type="scientific">marine sediment metagenome</name>
    <dbReference type="NCBI Taxonomy" id="412755"/>
    <lineage>
        <taxon>unclassified sequences</taxon>
        <taxon>metagenomes</taxon>
        <taxon>ecological metagenomes</taxon>
    </lineage>
</organism>
<dbReference type="AlphaFoldDB" id="A0A0F9Q0A3"/>
<evidence type="ECO:0000313" key="1">
    <source>
        <dbReference type="EMBL" id="KKN35894.1"/>
    </source>
</evidence>
<accession>A0A0F9Q0A3</accession>
<comment type="caution">
    <text evidence="1">The sequence shown here is derived from an EMBL/GenBank/DDBJ whole genome shotgun (WGS) entry which is preliminary data.</text>
</comment>
<dbReference type="EMBL" id="LAZR01002003">
    <property type="protein sequence ID" value="KKN35894.1"/>
    <property type="molecule type" value="Genomic_DNA"/>
</dbReference>
<sequence length="85" mass="9079">MPKIVRLTLIESIKPGKPPDITPDGTILNPEPYHAVDVEMDIGVTVQVERPLSIAKIKKALQSAIDVDGEPIDGVAKGDNVLLSP</sequence>